<dbReference type="RefSeq" id="XP_007926875.1">
    <property type="nucleotide sequence ID" value="XM_007928684.1"/>
</dbReference>
<reference evidence="1 2" key="1">
    <citation type="journal article" date="2012" name="PLoS Pathog.">
        <title>Diverse lifestyles and strategies of plant pathogenesis encoded in the genomes of eighteen Dothideomycetes fungi.</title>
        <authorList>
            <person name="Ohm R.A."/>
            <person name="Feau N."/>
            <person name="Henrissat B."/>
            <person name="Schoch C.L."/>
            <person name="Horwitz B.A."/>
            <person name="Barry K.W."/>
            <person name="Condon B.J."/>
            <person name="Copeland A.C."/>
            <person name="Dhillon B."/>
            <person name="Glaser F."/>
            <person name="Hesse C.N."/>
            <person name="Kosti I."/>
            <person name="LaButti K."/>
            <person name="Lindquist E.A."/>
            <person name="Lucas S."/>
            <person name="Salamov A.A."/>
            <person name="Bradshaw R.E."/>
            <person name="Ciuffetti L."/>
            <person name="Hamelin R.C."/>
            <person name="Kema G.H.J."/>
            <person name="Lawrence C."/>
            <person name="Scott J.A."/>
            <person name="Spatafora J.W."/>
            <person name="Turgeon B.G."/>
            <person name="de Wit P.J.G.M."/>
            <person name="Zhong S."/>
            <person name="Goodwin S.B."/>
            <person name="Grigoriev I.V."/>
        </authorList>
    </citation>
    <scope>NUCLEOTIDE SEQUENCE [LARGE SCALE GENOMIC DNA]</scope>
    <source>
        <strain evidence="1 2">CIRAD86</strain>
    </source>
</reference>
<keyword evidence="2" id="KW-1185">Reference proteome</keyword>
<dbReference type="VEuPathDB" id="FungiDB:MYCFIDRAFT_85090"/>
<evidence type="ECO:0000313" key="1">
    <source>
        <dbReference type="EMBL" id="EME83713.1"/>
    </source>
</evidence>
<sequence>MFSQEFILVCAGRSCSERYMDLEVLSHSVTDDPSQHIPCEAVSLHAIIHVEVAHALGVSASLAGAAIHVEECVAHLVQQRAGNMGCKRSAAIINHRIWINLDHHLMSPPARSSTYRSWPKWALGLIACAVVTGRWAGGVCIVAQSQKMCRMEAVSIVEAWKRICLRAEREEEVMLCGKCHSIPKLTTTVEPAYSASTVARAAAQAPSSGPELLTISKLIGTCTAR</sequence>
<dbReference type="AlphaFoldDB" id="M3B2X3"/>
<dbReference type="EMBL" id="KB446558">
    <property type="protein sequence ID" value="EME83713.1"/>
    <property type="molecule type" value="Genomic_DNA"/>
</dbReference>
<dbReference type="Proteomes" id="UP000016932">
    <property type="component" value="Unassembled WGS sequence"/>
</dbReference>
<accession>M3B2X3</accession>
<dbReference type="GeneID" id="19342301"/>
<name>M3B2X3_PSEFD</name>
<dbReference type="HOGENOM" id="CLU_1230377_0_0_1"/>
<protein>
    <submittedName>
        <fullName evidence="1">Uncharacterized protein</fullName>
    </submittedName>
</protein>
<gene>
    <name evidence="1" type="ORF">MYCFIDRAFT_85090</name>
</gene>
<dbReference type="KEGG" id="pfj:MYCFIDRAFT_85090"/>
<proteinExistence type="predicted"/>
<organism evidence="1 2">
    <name type="scientific">Pseudocercospora fijiensis (strain CIRAD86)</name>
    <name type="common">Black leaf streak disease fungus</name>
    <name type="synonym">Mycosphaerella fijiensis</name>
    <dbReference type="NCBI Taxonomy" id="383855"/>
    <lineage>
        <taxon>Eukaryota</taxon>
        <taxon>Fungi</taxon>
        <taxon>Dikarya</taxon>
        <taxon>Ascomycota</taxon>
        <taxon>Pezizomycotina</taxon>
        <taxon>Dothideomycetes</taxon>
        <taxon>Dothideomycetidae</taxon>
        <taxon>Mycosphaerellales</taxon>
        <taxon>Mycosphaerellaceae</taxon>
        <taxon>Pseudocercospora</taxon>
    </lineage>
</organism>
<evidence type="ECO:0000313" key="2">
    <source>
        <dbReference type="Proteomes" id="UP000016932"/>
    </source>
</evidence>